<sequence>MITKKYIIPRGNLRNNHRETYINTPSPILPHLPSRCTAHYASLFPPVLPATPFPFPSPLPAPFEMPPPFSSTPPPPSLVLLQDLDSRPRSASFFSPILIFSSFPIVFFFLSMQCPVISLSQRQTLRLPPTLVMFLSTTSPTLPPLLFFKVLLLYQYLISLLFPNTFRPLSPLLFSIFPLSPCTLLDAPPPPSPTLSSLAASSMSLLFSTFSSTPCNLFDAPPLLQHCPTPPCSSSSGPPTILPFFPYRYPHLPYCHRPFPYHWPHILFPLPYLLSSFLHPNLTYPSPSLNPPSITLPLSLHPSTFPLSPHPFLPLTPTPAPSLLSPPARLPSLHPSLTSLSPTPSPNPTFLLSPPSTFPSLPTSSHPLPPHPLPLPPPPPPLPSPPHPPPTSRTFPSLPPPPQLSPFSLPTSPPQVPEMRQGQGDRPTHQINLHKARMSLFLYFPRFFLSPLLSSFSLLLSSFLYFPRFFVLLFSLLLFSLLPSSFSISFSFVPSLFLPSLLSSFLYFPRFFVLLFSLLPLFT</sequence>
<comment type="caution">
    <text evidence="3">The sequence shown here is derived from an EMBL/GenBank/DDBJ whole genome shotgun (WGS) entry which is preliminary data.</text>
</comment>
<keyword evidence="2" id="KW-0472">Membrane</keyword>
<dbReference type="EMBL" id="QCYY01001507">
    <property type="protein sequence ID" value="ROT77597.1"/>
    <property type="molecule type" value="Genomic_DNA"/>
</dbReference>
<reference evidence="3 4" key="1">
    <citation type="submission" date="2018-04" db="EMBL/GenBank/DDBJ databases">
        <authorList>
            <person name="Zhang X."/>
            <person name="Yuan J."/>
            <person name="Li F."/>
            <person name="Xiang J."/>
        </authorList>
    </citation>
    <scope>NUCLEOTIDE SEQUENCE [LARGE SCALE GENOMIC DNA]</scope>
    <source>
        <tissue evidence="3">Muscle</tissue>
    </source>
</reference>
<feature type="transmembrane region" description="Helical" evidence="2">
    <location>
        <begin position="141"/>
        <end position="162"/>
    </location>
</feature>
<evidence type="ECO:0000313" key="4">
    <source>
        <dbReference type="Proteomes" id="UP000283509"/>
    </source>
</evidence>
<accession>A0A423TMB9</accession>
<feature type="transmembrane region" description="Helical" evidence="2">
    <location>
        <begin position="97"/>
        <end position="121"/>
    </location>
</feature>
<dbReference type="PRINTS" id="PR01217">
    <property type="entry name" value="PRICHEXTENSN"/>
</dbReference>
<feature type="compositionally biased region" description="Low complexity" evidence="1">
    <location>
        <begin position="321"/>
        <end position="366"/>
    </location>
</feature>
<feature type="region of interest" description="Disordered" evidence="1">
    <location>
        <begin position="318"/>
        <end position="427"/>
    </location>
</feature>
<feature type="compositionally biased region" description="Pro residues" evidence="1">
    <location>
        <begin position="367"/>
        <end position="404"/>
    </location>
</feature>
<feature type="transmembrane region" description="Helical" evidence="2">
    <location>
        <begin position="469"/>
        <end position="493"/>
    </location>
</feature>
<dbReference type="AlphaFoldDB" id="A0A423TMB9"/>
<keyword evidence="2" id="KW-0812">Transmembrane</keyword>
<gene>
    <name evidence="3" type="ORF">C7M84_003751</name>
</gene>
<organism evidence="3 4">
    <name type="scientific">Penaeus vannamei</name>
    <name type="common">Whiteleg shrimp</name>
    <name type="synonym">Litopenaeus vannamei</name>
    <dbReference type="NCBI Taxonomy" id="6689"/>
    <lineage>
        <taxon>Eukaryota</taxon>
        <taxon>Metazoa</taxon>
        <taxon>Ecdysozoa</taxon>
        <taxon>Arthropoda</taxon>
        <taxon>Crustacea</taxon>
        <taxon>Multicrustacea</taxon>
        <taxon>Malacostraca</taxon>
        <taxon>Eumalacostraca</taxon>
        <taxon>Eucarida</taxon>
        <taxon>Decapoda</taxon>
        <taxon>Dendrobranchiata</taxon>
        <taxon>Penaeoidea</taxon>
        <taxon>Penaeidae</taxon>
        <taxon>Penaeus</taxon>
    </lineage>
</organism>
<evidence type="ECO:0000256" key="1">
    <source>
        <dbReference type="SAM" id="MobiDB-lite"/>
    </source>
</evidence>
<reference evidence="3 4" key="2">
    <citation type="submission" date="2019-01" db="EMBL/GenBank/DDBJ databases">
        <title>The decoding of complex shrimp genome reveals the adaptation for benthos swimmer, frequently molting mechanism and breeding impact on genome.</title>
        <authorList>
            <person name="Sun Y."/>
            <person name="Gao Y."/>
            <person name="Yu Y."/>
        </authorList>
    </citation>
    <scope>NUCLEOTIDE SEQUENCE [LARGE SCALE GENOMIC DNA]</scope>
    <source>
        <tissue evidence="3">Muscle</tissue>
    </source>
</reference>
<feature type="transmembrane region" description="Helical" evidence="2">
    <location>
        <begin position="505"/>
        <end position="522"/>
    </location>
</feature>
<evidence type="ECO:0000313" key="3">
    <source>
        <dbReference type="EMBL" id="ROT77597.1"/>
    </source>
</evidence>
<keyword evidence="4" id="KW-1185">Reference proteome</keyword>
<feature type="transmembrane region" description="Helical" evidence="2">
    <location>
        <begin position="440"/>
        <end position="463"/>
    </location>
</feature>
<proteinExistence type="predicted"/>
<name>A0A423TMB9_PENVA</name>
<evidence type="ECO:0000256" key="2">
    <source>
        <dbReference type="SAM" id="Phobius"/>
    </source>
</evidence>
<dbReference type="Proteomes" id="UP000283509">
    <property type="component" value="Unassembled WGS sequence"/>
</dbReference>
<keyword evidence="2" id="KW-1133">Transmembrane helix</keyword>
<protein>
    <submittedName>
        <fullName evidence="3">Uncharacterized protein</fullName>
    </submittedName>
</protein>